<organism evidence="2 3">
    <name type="scientific">Parenemella sanctibonifatiensis</name>
    <dbReference type="NCBI Taxonomy" id="2016505"/>
    <lineage>
        <taxon>Bacteria</taxon>
        <taxon>Bacillati</taxon>
        <taxon>Actinomycetota</taxon>
        <taxon>Actinomycetes</taxon>
        <taxon>Propionibacteriales</taxon>
        <taxon>Propionibacteriaceae</taxon>
        <taxon>Parenemella</taxon>
    </lineage>
</organism>
<evidence type="ECO:0000313" key="2">
    <source>
        <dbReference type="EMBL" id="OYN89282.1"/>
    </source>
</evidence>
<dbReference type="Gene3D" id="3.40.50.300">
    <property type="entry name" value="P-loop containing nucleotide triphosphate hydrolases"/>
    <property type="match status" value="1"/>
</dbReference>
<proteinExistence type="predicted"/>
<dbReference type="Proteomes" id="UP000216533">
    <property type="component" value="Unassembled WGS sequence"/>
</dbReference>
<comment type="caution">
    <text evidence="2">The sequence shown here is derived from an EMBL/GenBank/DDBJ whole genome shotgun (WGS) entry which is preliminary data.</text>
</comment>
<sequence length="423" mass="45106">MSTAEDYGQDTTATWRPVDLSGYLDGTYKPVEPVLMPRSDGIGLLYPGLTHSFHGEPESGKSLVAQAEAARILTAGGRVLFVDFESDPGAVVERVLSLGADRAAIAERFTYVQPDGALWQAVELASWLSVLDGAYDLAVIDGVTASLALVIDGAGSNDNDALAQWAQQLPEKIAKRTGAAVVSVDHVTKNAETRGGYAMGGQQKMARITGSAYVVEVVEPLGRGLRGVVALRVAKDRPGYIRARSGDWRSRDRTQEAARVVVDSTGDEMVVTVTAPEAGQASSDSFRPTVLMEKISRHLETDGGRQSWSQIRREVGGSTDAKRVALDVLVTEGYVAKTEGARNSWQHSSVKPYRESEDVGRVEPSYDPPDPSPYKEGGREDGSFTRPEDGSRTGQDGSADCDVCGLAVNPAAGARHPNCEVAA</sequence>
<feature type="compositionally biased region" description="Basic and acidic residues" evidence="1">
    <location>
        <begin position="352"/>
        <end position="361"/>
    </location>
</feature>
<evidence type="ECO:0000256" key="1">
    <source>
        <dbReference type="SAM" id="MobiDB-lite"/>
    </source>
</evidence>
<dbReference type="Pfam" id="PF13481">
    <property type="entry name" value="AAA_25"/>
    <property type="match status" value="1"/>
</dbReference>
<protein>
    <recommendedName>
        <fullName evidence="4">AAA family ATPase</fullName>
    </recommendedName>
</protein>
<dbReference type="RefSeq" id="WP_094449899.1">
    <property type="nucleotide sequence ID" value="NZ_NMVI01000009.1"/>
</dbReference>
<gene>
    <name evidence="2" type="ORF">CGZ92_02905</name>
</gene>
<dbReference type="EMBL" id="NMVI01000009">
    <property type="protein sequence ID" value="OYN89282.1"/>
    <property type="molecule type" value="Genomic_DNA"/>
</dbReference>
<reference evidence="2 3" key="1">
    <citation type="submission" date="2017-07" db="EMBL/GenBank/DDBJ databases">
        <title>Draft whole genome sequences of clinical Proprionibacteriaceae strains.</title>
        <authorList>
            <person name="Bernier A.-M."/>
            <person name="Bernard K."/>
            <person name="Domingo M.-C."/>
        </authorList>
    </citation>
    <scope>NUCLEOTIDE SEQUENCE [LARGE SCALE GENOMIC DNA]</scope>
    <source>
        <strain evidence="2 3">NML 160184</strain>
    </source>
</reference>
<feature type="region of interest" description="Disordered" evidence="1">
    <location>
        <begin position="340"/>
        <end position="401"/>
    </location>
</feature>
<evidence type="ECO:0008006" key="4">
    <source>
        <dbReference type="Google" id="ProtNLM"/>
    </source>
</evidence>
<dbReference type="InterPro" id="IPR027417">
    <property type="entry name" value="P-loop_NTPase"/>
</dbReference>
<name>A0A255EIL6_9ACTN</name>
<evidence type="ECO:0000313" key="3">
    <source>
        <dbReference type="Proteomes" id="UP000216533"/>
    </source>
</evidence>
<dbReference type="SUPFAM" id="SSF52540">
    <property type="entry name" value="P-loop containing nucleoside triphosphate hydrolases"/>
    <property type="match status" value="1"/>
</dbReference>
<accession>A0A255EIL6</accession>
<dbReference type="AlphaFoldDB" id="A0A255EIL6"/>
<feature type="compositionally biased region" description="Basic and acidic residues" evidence="1">
    <location>
        <begin position="376"/>
        <end position="391"/>
    </location>
</feature>